<keyword evidence="3" id="KW-1185">Reference proteome</keyword>
<dbReference type="OrthoDB" id="184671at2"/>
<dbReference type="RefSeq" id="WP_078476385.1">
    <property type="nucleotide sequence ID" value="NZ_MPRK01000034.1"/>
</dbReference>
<protein>
    <recommendedName>
        <fullName evidence="4">Nucleotidyltransferase family protein</fullName>
    </recommendedName>
</protein>
<reference evidence="2 3" key="1">
    <citation type="submission" date="2016-11" db="EMBL/GenBank/DDBJ databases">
        <title>Mixed transmission modes and dynamic genome evolution in an obligate animal-bacterial symbiosis.</title>
        <authorList>
            <person name="Russell S.L."/>
            <person name="Corbett-Detig R.B."/>
            <person name="Cavanaugh C.M."/>
        </authorList>
    </citation>
    <scope>NUCLEOTIDE SEQUENCE [LARGE SCALE GENOMIC DNA]</scope>
    <source>
        <strain evidence="2">Sp-SM6</strain>
    </source>
</reference>
<dbReference type="EMBL" id="MPRK01000034">
    <property type="protein sequence ID" value="OOZ42468.1"/>
    <property type="molecule type" value="Genomic_DNA"/>
</dbReference>
<keyword evidence="1" id="KW-0812">Transmembrane</keyword>
<accession>A0A1T2LBI2</accession>
<organism evidence="2 3">
    <name type="scientific">Solemya elarraichensis gill symbiont</name>
    <dbReference type="NCBI Taxonomy" id="1918949"/>
    <lineage>
        <taxon>Bacteria</taxon>
        <taxon>Pseudomonadati</taxon>
        <taxon>Pseudomonadota</taxon>
        <taxon>Gammaproteobacteria</taxon>
        <taxon>sulfur-oxidizing symbionts</taxon>
    </lineage>
</organism>
<dbReference type="AlphaFoldDB" id="A0A1T2LBI2"/>
<feature type="transmembrane region" description="Helical" evidence="1">
    <location>
        <begin position="350"/>
        <end position="370"/>
    </location>
</feature>
<comment type="caution">
    <text evidence="2">The sequence shown here is derived from an EMBL/GenBank/DDBJ whole genome shotgun (WGS) entry which is preliminary data.</text>
</comment>
<evidence type="ECO:0000313" key="3">
    <source>
        <dbReference type="Proteomes" id="UP000190198"/>
    </source>
</evidence>
<name>A0A1T2LBI2_9GAMM</name>
<dbReference type="InterPro" id="IPR039498">
    <property type="entry name" value="NTP_transf_5"/>
</dbReference>
<gene>
    <name evidence="2" type="ORF">BOW52_03025</name>
</gene>
<dbReference type="Pfam" id="PF14907">
    <property type="entry name" value="NTP_transf_5"/>
    <property type="match status" value="1"/>
</dbReference>
<sequence length="373" mass="42357">MEIESLLKSACRGQPVELPTGVEGISTELFEEARHQGVASLLWHLHSRSDVLAGWPADLLDKLKQQARQEAATEMIREAEVQVILEALQEKGVDLLLIKGTPLSALHYPAAGLRPRCDTDLLVAEGDDHRAAEVFKAHGYSSFFENAGDYLNSQRSFRRIDESGFTHAFDMHRQISNASITFSQRMGFDQLDRRSVRVPSLGAAAKTLSHVDALLLACMHRAGHFAEMGERLIWLYDIHLLTETLSPAEFDVLVERAGELEMRGLCADALNASHDWFATRIPEGATDILQQGADNEASLALLTSGRASRIRHTLLMDLQQISSWRERGRLLLQRLFPPADYMMWRYQFRFSWLLPFYYIYRVLQGFWLLVFSR</sequence>
<evidence type="ECO:0000313" key="2">
    <source>
        <dbReference type="EMBL" id="OOZ42468.1"/>
    </source>
</evidence>
<evidence type="ECO:0008006" key="4">
    <source>
        <dbReference type="Google" id="ProtNLM"/>
    </source>
</evidence>
<evidence type="ECO:0000256" key="1">
    <source>
        <dbReference type="SAM" id="Phobius"/>
    </source>
</evidence>
<keyword evidence="1" id="KW-0472">Membrane</keyword>
<keyword evidence="1" id="KW-1133">Transmembrane helix</keyword>
<proteinExistence type="predicted"/>
<dbReference type="Proteomes" id="UP000190198">
    <property type="component" value="Unassembled WGS sequence"/>
</dbReference>